<evidence type="ECO:0000256" key="4">
    <source>
        <dbReference type="ARBA" id="ARBA00035640"/>
    </source>
</evidence>
<dbReference type="Proteomes" id="UP000010290">
    <property type="component" value="Chromosome"/>
</dbReference>
<dbReference type="EMBL" id="AKKN01000003">
    <property type="protein sequence ID" value="EKT60900.1"/>
    <property type="molecule type" value="Genomic_DNA"/>
</dbReference>
<comment type="similarity">
    <text evidence="4">Belongs to the SctE/SipB/YopB family.</text>
</comment>
<dbReference type="InterPro" id="IPR006972">
    <property type="entry name" value="BipB-like_C"/>
</dbReference>
<comment type="subcellular location">
    <subcellularLocation>
        <location evidence="1">Host membrane</location>
        <topology evidence="1">Multi-pass membrane protein</topology>
    </subcellularLocation>
</comment>
<name>K8WXI4_9GAMM</name>
<protein>
    <submittedName>
        <fullName evidence="8">Putative type III secretion system effector protein</fullName>
    </submittedName>
</protein>
<feature type="domain" description="Translocator protein BipB-like C-terminal" evidence="7">
    <location>
        <begin position="252"/>
        <end position="584"/>
    </location>
</feature>
<proteinExistence type="inferred from homology"/>
<evidence type="ECO:0000259" key="7">
    <source>
        <dbReference type="Pfam" id="PF04888"/>
    </source>
</evidence>
<keyword evidence="6" id="KW-0472">Membrane</keyword>
<keyword evidence="6" id="KW-1133">Transmembrane helix</keyword>
<comment type="caution">
    <text evidence="8">The sequence shown here is derived from an EMBL/GenBank/DDBJ whole genome shotgun (WGS) entry which is preliminary data.</text>
</comment>
<evidence type="ECO:0000313" key="9">
    <source>
        <dbReference type="Proteomes" id="UP000010290"/>
    </source>
</evidence>
<keyword evidence="2" id="KW-1043">Host membrane</keyword>
<feature type="compositionally biased region" description="Basic and acidic residues" evidence="5">
    <location>
        <begin position="282"/>
        <end position="304"/>
    </location>
</feature>
<dbReference type="PATRIC" id="fig|1141660.3.peg.477"/>
<accession>K8WXI4</accession>
<evidence type="ECO:0000313" key="8">
    <source>
        <dbReference type="EMBL" id="EKT60900.1"/>
    </source>
</evidence>
<reference evidence="8 9" key="1">
    <citation type="journal article" date="2012" name="BMC Genomics">
        <title>Comparative genomics of bacteria in the genus Providencia isolated from wild Drosophila melanogaster.</title>
        <authorList>
            <person name="Galac M.R."/>
            <person name="Lazzaro B.P."/>
        </authorList>
    </citation>
    <scope>NUCLEOTIDE SEQUENCE [LARGE SCALE GENOMIC DNA]</scope>
    <source>
        <strain evidence="8 9">DSM 19967</strain>
    </source>
</reference>
<dbReference type="RefSeq" id="WP_008914358.1">
    <property type="nucleotide sequence ID" value="NZ_CM001773.1"/>
</dbReference>
<dbReference type="HOGENOM" id="CLU_027943_0_0_6"/>
<evidence type="ECO:0000256" key="2">
    <source>
        <dbReference type="ARBA" id="ARBA00022870"/>
    </source>
</evidence>
<evidence type="ECO:0000256" key="1">
    <source>
        <dbReference type="ARBA" id="ARBA00004301"/>
    </source>
</evidence>
<keyword evidence="3" id="KW-0843">Virulence</keyword>
<sequence>MDKINNIDIVSDRIDLVKLFQQEINPIEIGKDIAKLVFGMEDACRNLELHEDINNSNIDHKPKIKIPERKLSSNINFISSLSSLRKILNESNISHIQSQLYRIKAESESLNQQGTYLLNEFEYCTQKLQNKEQDIKLIRDEYTNNQKKLLLMNNELNNIKEQLAFNSINLTEENKSFFLSEQMRLTSDINMLNDDLAYTESKLESAYNNVASLAIEADDARIKLNLFIENAPLSVEIDGPKWENTLALLTMLTAQLKKMMNEDSLRSLKEQESVMEQISTASRKDSENKAQEAEEAQRKAEDASKSASCASKTLSYVLLAVSVVATVASFGSAAPLTIAIAALGIAMSVTDIVLEETGQGSLMQKMAGVISHVMTDVLICFGVEAEQAKQIANILGIVIAAAAFLAIGFLSSSSLFKNMQSTVTNMAKTISNHTKNIIQGAIKVLPKALIVGVVKLLAKKSPDLAKLSKLLEGANKSQKTTQFIEKSTKALKSQKTLASHIEVGAKATGIAVSVVSSATSGGFRLYAGAKNQDLKTALANMTLNSDTIKALDELLETLIKTLSDKFEQMNDIFTGMLLSLKQTDQQKTNSINLGKFA</sequence>
<keyword evidence="9" id="KW-1185">Reference proteome</keyword>
<gene>
    <name evidence="8" type="ORF">OO7_02386</name>
</gene>
<feature type="region of interest" description="Disordered" evidence="5">
    <location>
        <begin position="269"/>
        <end position="304"/>
    </location>
</feature>
<dbReference type="GO" id="GO:0033644">
    <property type="term" value="C:host cell membrane"/>
    <property type="evidence" value="ECO:0007669"/>
    <property type="project" value="UniProtKB-SubCell"/>
</dbReference>
<dbReference type="SUPFAM" id="SSF57997">
    <property type="entry name" value="Tropomyosin"/>
    <property type="match status" value="1"/>
</dbReference>
<dbReference type="AlphaFoldDB" id="K8WXI4"/>
<evidence type="ECO:0000256" key="5">
    <source>
        <dbReference type="SAM" id="MobiDB-lite"/>
    </source>
</evidence>
<feature type="transmembrane region" description="Helical" evidence="6">
    <location>
        <begin position="313"/>
        <end position="330"/>
    </location>
</feature>
<evidence type="ECO:0000256" key="3">
    <source>
        <dbReference type="ARBA" id="ARBA00023026"/>
    </source>
</evidence>
<dbReference type="Pfam" id="PF04888">
    <property type="entry name" value="SseC"/>
    <property type="match status" value="1"/>
</dbReference>
<feature type="transmembrane region" description="Helical" evidence="6">
    <location>
        <begin position="391"/>
        <end position="410"/>
    </location>
</feature>
<keyword evidence="6" id="KW-0812">Transmembrane</keyword>
<organism evidence="8 9">
    <name type="scientific">Providencia sneebia DSM 19967</name>
    <dbReference type="NCBI Taxonomy" id="1141660"/>
    <lineage>
        <taxon>Bacteria</taxon>
        <taxon>Pseudomonadati</taxon>
        <taxon>Pseudomonadota</taxon>
        <taxon>Gammaproteobacteria</taxon>
        <taxon>Enterobacterales</taxon>
        <taxon>Morganellaceae</taxon>
        <taxon>Providencia</taxon>
    </lineage>
</organism>
<evidence type="ECO:0000256" key="6">
    <source>
        <dbReference type="SAM" id="Phobius"/>
    </source>
</evidence>
<dbReference type="OrthoDB" id="6454997at2"/>